<dbReference type="Pfam" id="PF00069">
    <property type="entry name" value="Pkinase"/>
    <property type="match status" value="1"/>
</dbReference>
<dbReference type="InterPro" id="IPR051343">
    <property type="entry name" value="G-type_lectin_kinases/EP1-like"/>
</dbReference>
<keyword evidence="4" id="KW-1185">Reference proteome</keyword>
<dbReference type="HOGENOM" id="CLU_000288_112_3_1"/>
<dbReference type="InParanoid" id="F6HDP0"/>
<organism evidence="3 4">
    <name type="scientific">Vitis vinifera</name>
    <name type="common">Grape</name>
    <dbReference type="NCBI Taxonomy" id="29760"/>
    <lineage>
        <taxon>Eukaryota</taxon>
        <taxon>Viridiplantae</taxon>
        <taxon>Streptophyta</taxon>
        <taxon>Embryophyta</taxon>
        <taxon>Tracheophyta</taxon>
        <taxon>Spermatophyta</taxon>
        <taxon>Magnoliopsida</taxon>
        <taxon>eudicotyledons</taxon>
        <taxon>Gunneridae</taxon>
        <taxon>Pentapetalae</taxon>
        <taxon>rosids</taxon>
        <taxon>Vitales</taxon>
        <taxon>Vitaceae</taxon>
        <taxon>Viteae</taxon>
        <taxon>Vitis</taxon>
    </lineage>
</organism>
<keyword evidence="1" id="KW-0732">Signal</keyword>
<dbReference type="SUPFAM" id="SSF56112">
    <property type="entry name" value="Protein kinase-like (PK-like)"/>
    <property type="match status" value="1"/>
</dbReference>
<dbReference type="Gene3D" id="1.10.510.10">
    <property type="entry name" value="Transferase(Phosphotransferase) domain 1"/>
    <property type="match status" value="1"/>
</dbReference>
<dbReference type="GO" id="GO:0004672">
    <property type="term" value="F:protein kinase activity"/>
    <property type="evidence" value="ECO:0007669"/>
    <property type="project" value="InterPro"/>
</dbReference>
<dbReference type="eggNOG" id="ENOG502QVP7">
    <property type="taxonomic scope" value="Eukaryota"/>
</dbReference>
<evidence type="ECO:0000313" key="3">
    <source>
        <dbReference type="EMBL" id="CCB50411.1"/>
    </source>
</evidence>
<dbReference type="PANTHER" id="PTHR47976:SF106">
    <property type="entry name" value="RECEPTOR-LIKE SERINE_THREONINE-PROTEIN KINASE"/>
    <property type="match status" value="1"/>
</dbReference>
<dbReference type="PROSITE" id="PS50011">
    <property type="entry name" value="PROTEIN_KINASE_DOM"/>
    <property type="match status" value="1"/>
</dbReference>
<evidence type="ECO:0000313" key="4">
    <source>
        <dbReference type="Proteomes" id="UP000009183"/>
    </source>
</evidence>
<dbReference type="FunFam" id="1.10.510.10:FF:001917">
    <property type="entry name" value="Uncharacterized protein"/>
    <property type="match status" value="1"/>
</dbReference>
<reference evidence="4" key="1">
    <citation type="journal article" date="2007" name="Nature">
        <title>The grapevine genome sequence suggests ancestral hexaploidization in major angiosperm phyla.</title>
        <authorList>
            <consortium name="The French-Italian Public Consortium for Grapevine Genome Characterization."/>
            <person name="Jaillon O."/>
            <person name="Aury J.-M."/>
            <person name="Noel B."/>
            <person name="Policriti A."/>
            <person name="Clepet C."/>
            <person name="Casagrande A."/>
            <person name="Choisne N."/>
            <person name="Aubourg S."/>
            <person name="Vitulo N."/>
            <person name="Jubin C."/>
            <person name="Vezzi A."/>
            <person name="Legeai F."/>
            <person name="Hugueney P."/>
            <person name="Dasilva C."/>
            <person name="Horner D."/>
            <person name="Mica E."/>
            <person name="Jublot D."/>
            <person name="Poulain J."/>
            <person name="Bruyere C."/>
            <person name="Billault A."/>
            <person name="Segurens B."/>
            <person name="Gouyvenoux M."/>
            <person name="Ugarte E."/>
            <person name="Cattonaro F."/>
            <person name="Anthouard V."/>
            <person name="Vico V."/>
            <person name="Del Fabbro C."/>
            <person name="Alaux M."/>
            <person name="Di Gaspero G."/>
            <person name="Dumas V."/>
            <person name="Felice N."/>
            <person name="Paillard S."/>
            <person name="Juman I."/>
            <person name="Moroldo M."/>
            <person name="Scalabrin S."/>
            <person name="Canaguier A."/>
            <person name="Le Clainche I."/>
            <person name="Malacrida G."/>
            <person name="Durand E."/>
            <person name="Pesole G."/>
            <person name="Laucou V."/>
            <person name="Chatelet P."/>
            <person name="Merdinoglu D."/>
            <person name="Delledonne M."/>
            <person name="Pezzotti M."/>
            <person name="Lecharny A."/>
            <person name="Scarpelli C."/>
            <person name="Artiguenave F."/>
            <person name="Pe M.E."/>
            <person name="Valle G."/>
            <person name="Morgante M."/>
            <person name="Caboche M."/>
            <person name="Adam-Blondon A.-F."/>
            <person name="Weissenbach J."/>
            <person name="Quetier F."/>
            <person name="Wincker P."/>
        </authorList>
    </citation>
    <scope>NUCLEOTIDE SEQUENCE [LARGE SCALE GENOMIC DNA]</scope>
    <source>
        <strain evidence="4">cv. Pinot noir / PN40024</strain>
    </source>
</reference>
<dbReference type="EMBL" id="FN595749">
    <property type="protein sequence ID" value="CCB50411.1"/>
    <property type="molecule type" value="Genomic_DNA"/>
</dbReference>
<name>F6HDP0_VITVI</name>
<evidence type="ECO:0000256" key="1">
    <source>
        <dbReference type="ARBA" id="ARBA00022729"/>
    </source>
</evidence>
<dbReference type="PANTHER" id="PTHR47976">
    <property type="entry name" value="G-TYPE LECTIN S-RECEPTOR-LIKE SERINE/THREONINE-PROTEIN KINASE SD2-5"/>
    <property type="match status" value="1"/>
</dbReference>
<dbReference type="AlphaFoldDB" id="F6HDP0"/>
<proteinExistence type="predicted"/>
<dbReference type="Proteomes" id="UP000009183">
    <property type="component" value="Chromosome 5"/>
</dbReference>
<dbReference type="PaxDb" id="29760-VIT_05s0020g03220.t01"/>
<evidence type="ECO:0000259" key="2">
    <source>
        <dbReference type="PROSITE" id="PS50011"/>
    </source>
</evidence>
<protein>
    <recommendedName>
        <fullName evidence="2">Protein kinase domain-containing protein</fullName>
    </recommendedName>
</protein>
<dbReference type="STRING" id="29760.F6HDP0"/>
<feature type="domain" description="Protein kinase" evidence="2">
    <location>
        <begin position="1"/>
        <end position="129"/>
    </location>
</feature>
<dbReference type="InterPro" id="IPR011009">
    <property type="entry name" value="Kinase-like_dom_sf"/>
</dbReference>
<dbReference type="GO" id="GO:0005524">
    <property type="term" value="F:ATP binding"/>
    <property type="evidence" value="ECO:0007669"/>
    <property type="project" value="InterPro"/>
</dbReference>
<accession>F6HDP0</accession>
<sequence>MKDQTRTSTNVRGTMGYMAPEWLKNVPVTAKVDVYSFGVLLLEIICCRRHIELNRVEEESEEDDLILVDWVLTCVIRGKLEAVVKHDPEVSDDFKRFERMAMVGLWCVHPDPILRPTMKKVIQMLEGTVEVAVPPLAHAPTF</sequence>
<dbReference type="InterPro" id="IPR000719">
    <property type="entry name" value="Prot_kinase_dom"/>
</dbReference>
<gene>
    <name evidence="3" type="ordered locus">VIT_05s0020g03220</name>
</gene>